<dbReference type="Proteomes" id="UP000015106">
    <property type="component" value="Chromosome 3"/>
</dbReference>
<organism evidence="2 3">
    <name type="scientific">Triticum urartu</name>
    <name type="common">Red wild einkorn</name>
    <name type="synonym">Crithodium urartu</name>
    <dbReference type="NCBI Taxonomy" id="4572"/>
    <lineage>
        <taxon>Eukaryota</taxon>
        <taxon>Viridiplantae</taxon>
        <taxon>Streptophyta</taxon>
        <taxon>Embryophyta</taxon>
        <taxon>Tracheophyta</taxon>
        <taxon>Spermatophyta</taxon>
        <taxon>Magnoliopsida</taxon>
        <taxon>Liliopsida</taxon>
        <taxon>Poales</taxon>
        <taxon>Poaceae</taxon>
        <taxon>BOP clade</taxon>
        <taxon>Pooideae</taxon>
        <taxon>Triticodae</taxon>
        <taxon>Triticeae</taxon>
        <taxon>Triticinae</taxon>
        <taxon>Triticum</taxon>
    </lineage>
</organism>
<evidence type="ECO:0000313" key="2">
    <source>
        <dbReference type="EnsemblPlants" id="TuG1812G0300002019.01.T01.cds457347"/>
    </source>
</evidence>
<reference evidence="2" key="3">
    <citation type="submission" date="2022-06" db="UniProtKB">
        <authorList>
            <consortium name="EnsemblPlants"/>
        </authorList>
    </citation>
    <scope>IDENTIFICATION</scope>
</reference>
<dbReference type="AlphaFoldDB" id="A0A8R7PRI3"/>
<feature type="region of interest" description="Disordered" evidence="1">
    <location>
        <begin position="130"/>
        <end position="149"/>
    </location>
</feature>
<feature type="compositionally biased region" description="Polar residues" evidence="1">
    <location>
        <begin position="1"/>
        <end position="29"/>
    </location>
</feature>
<accession>A0A8R7PRI3</accession>
<evidence type="ECO:0000313" key="3">
    <source>
        <dbReference type="Proteomes" id="UP000015106"/>
    </source>
</evidence>
<reference evidence="3" key="1">
    <citation type="journal article" date="2013" name="Nature">
        <title>Draft genome of the wheat A-genome progenitor Triticum urartu.</title>
        <authorList>
            <person name="Ling H.Q."/>
            <person name="Zhao S."/>
            <person name="Liu D."/>
            <person name="Wang J."/>
            <person name="Sun H."/>
            <person name="Zhang C."/>
            <person name="Fan H."/>
            <person name="Li D."/>
            <person name="Dong L."/>
            <person name="Tao Y."/>
            <person name="Gao C."/>
            <person name="Wu H."/>
            <person name="Li Y."/>
            <person name="Cui Y."/>
            <person name="Guo X."/>
            <person name="Zheng S."/>
            <person name="Wang B."/>
            <person name="Yu K."/>
            <person name="Liang Q."/>
            <person name="Yang W."/>
            <person name="Lou X."/>
            <person name="Chen J."/>
            <person name="Feng M."/>
            <person name="Jian J."/>
            <person name="Zhang X."/>
            <person name="Luo G."/>
            <person name="Jiang Y."/>
            <person name="Liu J."/>
            <person name="Wang Z."/>
            <person name="Sha Y."/>
            <person name="Zhang B."/>
            <person name="Wu H."/>
            <person name="Tang D."/>
            <person name="Shen Q."/>
            <person name="Xue P."/>
            <person name="Zou S."/>
            <person name="Wang X."/>
            <person name="Liu X."/>
            <person name="Wang F."/>
            <person name="Yang Y."/>
            <person name="An X."/>
            <person name="Dong Z."/>
            <person name="Zhang K."/>
            <person name="Zhang X."/>
            <person name="Luo M.C."/>
            <person name="Dvorak J."/>
            <person name="Tong Y."/>
            <person name="Wang J."/>
            <person name="Yang H."/>
            <person name="Li Z."/>
            <person name="Wang D."/>
            <person name="Zhang A."/>
            <person name="Wang J."/>
        </authorList>
    </citation>
    <scope>NUCLEOTIDE SEQUENCE</scope>
    <source>
        <strain evidence="3">cv. G1812</strain>
    </source>
</reference>
<dbReference type="Gramene" id="TuG1812G0300002019.01.T01">
    <property type="protein sequence ID" value="TuG1812G0300002019.01.T01.cds457347"/>
    <property type="gene ID" value="TuG1812G0300002019.01"/>
</dbReference>
<reference evidence="2" key="2">
    <citation type="submission" date="2018-03" db="EMBL/GenBank/DDBJ databases">
        <title>The Triticum urartu genome reveals the dynamic nature of wheat genome evolution.</title>
        <authorList>
            <person name="Ling H."/>
            <person name="Ma B."/>
            <person name="Shi X."/>
            <person name="Liu H."/>
            <person name="Dong L."/>
            <person name="Sun H."/>
            <person name="Cao Y."/>
            <person name="Gao Q."/>
            <person name="Zheng S."/>
            <person name="Li Y."/>
            <person name="Yu Y."/>
            <person name="Du H."/>
            <person name="Qi M."/>
            <person name="Li Y."/>
            <person name="Yu H."/>
            <person name="Cui Y."/>
            <person name="Wang N."/>
            <person name="Chen C."/>
            <person name="Wu H."/>
            <person name="Zhao Y."/>
            <person name="Zhang J."/>
            <person name="Li Y."/>
            <person name="Zhou W."/>
            <person name="Zhang B."/>
            <person name="Hu W."/>
            <person name="Eijk M."/>
            <person name="Tang J."/>
            <person name="Witsenboer H."/>
            <person name="Zhao S."/>
            <person name="Li Z."/>
            <person name="Zhang A."/>
            <person name="Wang D."/>
            <person name="Liang C."/>
        </authorList>
    </citation>
    <scope>NUCLEOTIDE SEQUENCE [LARGE SCALE GENOMIC DNA]</scope>
    <source>
        <strain evidence="2">cv. G1812</strain>
    </source>
</reference>
<proteinExistence type="predicted"/>
<protein>
    <submittedName>
        <fullName evidence="2">Uncharacterized protein</fullName>
    </submittedName>
</protein>
<dbReference type="EnsemblPlants" id="TuG1812G0300002019.01.T01">
    <property type="protein sequence ID" value="TuG1812G0300002019.01.T01.cds457347"/>
    <property type="gene ID" value="TuG1812G0300002019.01"/>
</dbReference>
<name>A0A8R7PRI3_TRIUA</name>
<keyword evidence="3" id="KW-1185">Reference proteome</keyword>
<sequence length="149" mass="15926">PNLNQEWQRQTNSTINISGTKTGDTSSEQDGAFKEDDVETPSPSDPEEPDLGFPLSSKRGAAEGLNNASKKENDVRRRRRCQHRQAEQEFLPGLRLSNPIATVSGNKDEDANAGRNHHVGRGLAGLQLLSKGGTASEATNIGSGKSGGF</sequence>
<evidence type="ECO:0000256" key="1">
    <source>
        <dbReference type="SAM" id="MobiDB-lite"/>
    </source>
</evidence>
<feature type="region of interest" description="Disordered" evidence="1">
    <location>
        <begin position="1"/>
        <end position="118"/>
    </location>
</feature>